<keyword evidence="4" id="KW-1185">Reference proteome</keyword>
<protein>
    <recommendedName>
        <fullName evidence="2">J domain-containing protein</fullName>
    </recommendedName>
</protein>
<evidence type="ECO:0000313" key="4">
    <source>
        <dbReference type="Proteomes" id="UP000218598"/>
    </source>
</evidence>
<dbReference type="Proteomes" id="UP000218598">
    <property type="component" value="Unassembled WGS sequence"/>
</dbReference>
<evidence type="ECO:0000259" key="2">
    <source>
        <dbReference type="PROSITE" id="PS50076"/>
    </source>
</evidence>
<dbReference type="GO" id="GO:0051082">
    <property type="term" value="F:unfolded protein binding"/>
    <property type="evidence" value="ECO:0007669"/>
    <property type="project" value="TreeGrafter"/>
</dbReference>
<sequence length="95" mass="10498">MIVPPEHDFAHWREAQGWTDGGGDVALTHYETLGVPRDASRADITAAFRSQMRALHGDAGGDDELAKHVSSAYNVLSNASRRATYDRTRDCRADR</sequence>
<dbReference type="PANTHER" id="PTHR43096:SF52">
    <property type="entry name" value="DNAJ HOMOLOG 1, MITOCHONDRIAL-RELATED"/>
    <property type="match status" value="1"/>
</dbReference>
<dbReference type="EMBL" id="NRGR01000034">
    <property type="protein sequence ID" value="PCC37868.1"/>
    <property type="molecule type" value="Genomic_DNA"/>
</dbReference>
<dbReference type="AlphaFoldDB" id="A0A2A3YF25"/>
<evidence type="ECO:0000313" key="3">
    <source>
        <dbReference type="EMBL" id="PCC37868.1"/>
    </source>
</evidence>
<evidence type="ECO:0000256" key="1">
    <source>
        <dbReference type="ARBA" id="ARBA00023186"/>
    </source>
</evidence>
<dbReference type="SMART" id="SM00271">
    <property type="entry name" value="DnaJ"/>
    <property type="match status" value="1"/>
</dbReference>
<dbReference type="SUPFAM" id="SSF46565">
    <property type="entry name" value="Chaperone J-domain"/>
    <property type="match status" value="1"/>
</dbReference>
<proteinExistence type="predicted"/>
<name>A0A2A3YF25_9MICO</name>
<dbReference type="Pfam" id="PF00226">
    <property type="entry name" value="DnaJ"/>
    <property type="match status" value="1"/>
</dbReference>
<feature type="domain" description="J" evidence="2">
    <location>
        <begin position="28"/>
        <end position="89"/>
    </location>
</feature>
<organism evidence="3 4">
    <name type="scientific">Brachybacterium alimentarium</name>
    <dbReference type="NCBI Taxonomy" id="47845"/>
    <lineage>
        <taxon>Bacteria</taxon>
        <taxon>Bacillati</taxon>
        <taxon>Actinomycetota</taxon>
        <taxon>Actinomycetes</taxon>
        <taxon>Micrococcales</taxon>
        <taxon>Dermabacteraceae</taxon>
        <taxon>Brachybacterium</taxon>
    </lineage>
</organism>
<accession>A0A2A3YF25</accession>
<dbReference type="OrthoDB" id="9779889at2"/>
<dbReference type="PROSITE" id="PS50076">
    <property type="entry name" value="DNAJ_2"/>
    <property type="match status" value="1"/>
</dbReference>
<dbReference type="GO" id="GO:0042026">
    <property type="term" value="P:protein refolding"/>
    <property type="evidence" value="ECO:0007669"/>
    <property type="project" value="TreeGrafter"/>
</dbReference>
<dbReference type="InterPro" id="IPR001623">
    <property type="entry name" value="DnaJ_domain"/>
</dbReference>
<dbReference type="CDD" id="cd06257">
    <property type="entry name" value="DnaJ"/>
    <property type="match status" value="1"/>
</dbReference>
<dbReference type="Gene3D" id="1.10.287.110">
    <property type="entry name" value="DnaJ domain"/>
    <property type="match status" value="1"/>
</dbReference>
<dbReference type="GO" id="GO:0005737">
    <property type="term" value="C:cytoplasm"/>
    <property type="evidence" value="ECO:0007669"/>
    <property type="project" value="TreeGrafter"/>
</dbReference>
<dbReference type="InterPro" id="IPR036869">
    <property type="entry name" value="J_dom_sf"/>
</dbReference>
<keyword evidence="1" id="KW-0143">Chaperone</keyword>
<comment type="caution">
    <text evidence="3">The sequence shown here is derived from an EMBL/GenBank/DDBJ whole genome shotgun (WGS) entry which is preliminary data.</text>
</comment>
<gene>
    <name evidence="3" type="ORF">CIK66_17205</name>
</gene>
<dbReference type="PRINTS" id="PR00625">
    <property type="entry name" value="JDOMAIN"/>
</dbReference>
<dbReference type="PANTHER" id="PTHR43096">
    <property type="entry name" value="DNAJ HOMOLOG 1, MITOCHONDRIAL-RELATED"/>
    <property type="match status" value="1"/>
</dbReference>
<reference evidence="3 4" key="1">
    <citation type="journal article" date="2017" name="Elife">
        <title>Extensive horizontal gene transfer in cheese-associated bacteria.</title>
        <authorList>
            <person name="Bonham K.S."/>
            <person name="Wolfe B.E."/>
            <person name="Dutton R.J."/>
        </authorList>
    </citation>
    <scope>NUCLEOTIDE SEQUENCE [LARGE SCALE GENOMIC DNA]</scope>
    <source>
        <strain evidence="3 4">341_9</strain>
    </source>
</reference>